<protein>
    <submittedName>
        <fullName evidence="8">Glycosyltransferase</fullName>
        <ecNumber evidence="8">2.4.-.-</ecNumber>
    </submittedName>
</protein>
<dbReference type="CDD" id="cd06423">
    <property type="entry name" value="CESA_like"/>
    <property type="match status" value="1"/>
</dbReference>
<evidence type="ECO:0000256" key="1">
    <source>
        <dbReference type="ARBA" id="ARBA00004236"/>
    </source>
</evidence>
<evidence type="ECO:0000256" key="2">
    <source>
        <dbReference type="ARBA" id="ARBA00022475"/>
    </source>
</evidence>
<comment type="subcellular location">
    <subcellularLocation>
        <location evidence="1">Cell membrane</location>
    </subcellularLocation>
</comment>
<dbReference type="InterPro" id="IPR029044">
    <property type="entry name" value="Nucleotide-diphossugar_trans"/>
</dbReference>
<evidence type="ECO:0000256" key="5">
    <source>
        <dbReference type="ARBA" id="ARBA00023136"/>
    </source>
</evidence>
<dbReference type="Proteomes" id="UP000677668">
    <property type="component" value="Chromosome 1"/>
</dbReference>
<feature type="transmembrane region" description="Helical" evidence="6">
    <location>
        <begin position="340"/>
        <end position="359"/>
    </location>
</feature>
<keyword evidence="6" id="KW-0812">Transmembrane</keyword>
<name>A0ABX8B1G2_9BACT</name>
<reference evidence="8 9" key="1">
    <citation type="submission" date="2021-03" db="EMBL/GenBank/DDBJ databases">
        <title>Genomic and phenotypic characterization of Chloracidobacterium isolates provides evidence for multiple species.</title>
        <authorList>
            <person name="Saini M.K."/>
            <person name="Costas A.M.G."/>
            <person name="Tank M."/>
            <person name="Bryant D.A."/>
        </authorList>
    </citation>
    <scope>NUCLEOTIDE SEQUENCE [LARGE SCALE GENOMIC DNA]</scope>
    <source>
        <strain evidence="8 9">N</strain>
    </source>
</reference>
<accession>A0ABX8B1G2</accession>
<gene>
    <name evidence="8" type="ORF">J8C05_03160</name>
</gene>
<dbReference type="Gene3D" id="3.90.550.10">
    <property type="entry name" value="Spore Coat Polysaccharide Biosynthesis Protein SpsA, Chain A"/>
    <property type="match status" value="1"/>
</dbReference>
<keyword evidence="9" id="KW-1185">Reference proteome</keyword>
<evidence type="ECO:0000259" key="7">
    <source>
        <dbReference type="Pfam" id="PF00535"/>
    </source>
</evidence>
<dbReference type="InterPro" id="IPR001173">
    <property type="entry name" value="Glyco_trans_2-like"/>
</dbReference>
<dbReference type="PANTHER" id="PTHR43646">
    <property type="entry name" value="GLYCOSYLTRANSFERASE"/>
    <property type="match status" value="1"/>
</dbReference>
<evidence type="ECO:0000256" key="4">
    <source>
        <dbReference type="ARBA" id="ARBA00022679"/>
    </source>
</evidence>
<evidence type="ECO:0000256" key="3">
    <source>
        <dbReference type="ARBA" id="ARBA00022676"/>
    </source>
</evidence>
<evidence type="ECO:0000256" key="6">
    <source>
        <dbReference type="SAM" id="Phobius"/>
    </source>
</evidence>
<feature type="transmembrane region" description="Helical" evidence="6">
    <location>
        <begin position="172"/>
        <end position="190"/>
    </location>
</feature>
<keyword evidence="6" id="KW-1133">Transmembrane helix</keyword>
<organism evidence="8 9">
    <name type="scientific">Chloracidobacterium sp. N</name>
    <dbReference type="NCBI Taxonomy" id="2821540"/>
    <lineage>
        <taxon>Bacteria</taxon>
        <taxon>Pseudomonadati</taxon>
        <taxon>Acidobacteriota</taxon>
        <taxon>Terriglobia</taxon>
        <taxon>Terriglobales</taxon>
        <taxon>Acidobacteriaceae</taxon>
        <taxon>Chloracidobacterium</taxon>
        <taxon>Chloracidobacterium aggregatum</taxon>
    </lineage>
</organism>
<dbReference type="EC" id="2.4.-.-" evidence="8"/>
<feature type="domain" description="Glycosyltransferase 2-like" evidence="7">
    <location>
        <begin position="48"/>
        <end position="219"/>
    </location>
</feature>
<evidence type="ECO:0000313" key="8">
    <source>
        <dbReference type="EMBL" id="QUV94460.1"/>
    </source>
</evidence>
<dbReference type="Pfam" id="PF00535">
    <property type="entry name" value="Glycos_transf_2"/>
    <property type="match status" value="1"/>
</dbReference>
<sequence>MELLLQSLAIVTGAVLVASLVALGRGNRAIRFLADAVGPDVRPQATVSIIVAARNEADTIEPALRSLLAQDHPGLDIIVVNDRSTDATGDVLACLQREFPALKTVTVTALPSGWLGKNHAHWVGAQAATGDFLLFTDADIIMHPSAVRRAVAFALAEGLDHVAVGPEVPLPGFWLTAFLGTFTMCFSMFVRPWRARDPRSTVFVGIGAFNLVRRTAYERAGTHAAIRMRPDDDMKLGKIIKLAGGRQELVAGKELLSVTWYHSLGELIRGLEKNTFAGMDYNLALAVAGPLTLFLLFVWPCLALLVTSGWVWPVNLLNVGLGLALYADNSLRYGVRWRHVPLFPLTVLLMMFIVWNATLRTLLGRGITWRGTYYSLAELKANRV</sequence>
<keyword evidence="5 6" id="KW-0472">Membrane</keyword>
<dbReference type="GO" id="GO:0016757">
    <property type="term" value="F:glycosyltransferase activity"/>
    <property type="evidence" value="ECO:0007669"/>
    <property type="project" value="UniProtKB-KW"/>
</dbReference>
<proteinExistence type="predicted"/>
<keyword evidence="3 8" id="KW-0328">Glycosyltransferase</keyword>
<dbReference type="RefSeq" id="WP_211422752.1">
    <property type="nucleotide sequence ID" value="NZ_CP072642.1"/>
</dbReference>
<dbReference type="EMBL" id="CP072642">
    <property type="protein sequence ID" value="QUV94460.1"/>
    <property type="molecule type" value="Genomic_DNA"/>
</dbReference>
<evidence type="ECO:0000313" key="9">
    <source>
        <dbReference type="Proteomes" id="UP000677668"/>
    </source>
</evidence>
<keyword evidence="4 8" id="KW-0808">Transferase</keyword>
<keyword evidence="2" id="KW-1003">Cell membrane</keyword>
<dbReference type="PANTHER" id="PTHR43646:SF2">
    <property type="entry name" value="GLYCOSYLTRANSFERASE 2-LIKE DOMAIN-CONTAINING PROTEIN"/>
    <property type="match status" value="1"/>
</dbReference>
<dbReference type="SUPFAM" id="SSF53448">
    <property type="entry name" value="Nucleotide-diphospho-sugar transferases"/>
    <property type="match status" value="1"/>
</dbReference>
<feature type="transmembrane region" description="Helical" evidence="6">
    <location>
        <begin position="311"/>
        <end position="328"/>
    </location>
</feature>
<feature type="transmembrane region" description="Helical" evidence="6">
    <location>
        <begin position="283"/>
        <end position="305"/>
    </location>
</feature>